<sequence>MEQKKKVQAANIWFSPNLIIPNHSKITKKWALQAFKIALL</sequence>
<dbReference type="Proteomes" id="UP001153678">
    <property type="component" value="Unassembled WGS sequence"/>
</dbReference>
<keyword evidence="2" id="KW-1185">Reference proteome</keyword>
<accession>A0A9W4WH26</accession>
<proteinExistence type="predicted"/>
<dbReference type="AlphaFoldDB" id="A0A9W4WH26"/>
<comment type="caution">
    <text evidence="1">The sequence shown here is derived from an EMBL/GenBank/DDBJ whole genome shotgun (WGS) entry which is preliminary data.</text>
</comment>
<name>A0A9W4WH26_9GLOM</name>
<evidence type="ECO:0000313" key="2">
    <source>
        <dbReference type="Proteomes" id="UP001153678"/>
    </source>
</evidence>
<gene>
    <name evidence="1" type="ORF">FWILDA_LOCUS33</name>
</gene>
<dbReference type="EMBL" id="CAMKVN010000003">
    <property type="protein sequence ID" value="CAI2161392.1"/>
    <property type="molecule type" value="Genomic_DNA"/>
</dbReference>
<organism evidence="1 2">
    <name type="scientific">Funneliformis geosporum</name>
    <dbReference type="NCBI Taxonomy" id="1117311"/>
    <lineage>
        <taxon>Eukaryota</taxon>
        <taxon>Fungi</taxon>
        <taxon>Fungi incertae sedis</taxon>
        <taxon>Mucoromycota</taxon>
        <taxon>Glomeromycotina</taxon>
        <taxon>Glomeromycetes</taxon>
        <taxon>Glomerales</taxon>
        <taxon>Glomeraceae</taxon>
        <taxon>Funneliformis</taxon>
    </lineage>
</organism>
<evidence type="ECO:0000313" key="1">
    <source>
        <dbReference type="EMBL" id="CAI2161392.1"/>
    </source>
</evidence>
<protein>
    <submittedName>
        <fullName evidence="1">2060_t:CDS:1</fullName>
    </submittedName>
</protein>
<reference evidence="1" key="1">
    <citation type="submission" date="2022-08" db="EMBL/GenBank/DDBJ databases">
        <authorList>
            <person name="Kallberg Y."/>
            <person name="Tangrot J."/>
            <person name="Rosling A."/>
        </authorList>
    </citation>
    <scope>NUCLEOTIDE SEQUENCE</scope>
    <source>
        <strain evidence="1">Wild A</strain>
    </source>
</reference>